<protein>
    <submittedName>
        <fullName evidence="3">Uncharacterized protein</fullName>
    </submittedName>
</protein>
<evidence type="ECO:0000256" key="1">
    <source>
        <dbReference type="SAM" id="MobiDB-lite"/>
    </source>
</evidence>
<proteinExistence type="predicted"/>
<feature type="region of interest" description="Disordered" evidence="1">
    <location>
        <begin position="80"/>
        <end position="162"/>
    </location>
</feature>
<dbReference type="Proteomes" id="UP000076744">
    <property type="component" value="Unassembled WGS sequence"/>
</dbReference>
<sequence>MLSTIFTTVSVLAVAASASLAERDAAAAAAAAVTVTNTVTVTSCPAAVSDCAAATRYITVPCGAEAATVVSGALPPAGATGAPAGPPGATGALAGPPDASGAPAGPPGANAGPAGPPGANAGPAAPSGASGASAPPAPTGNAPVGPAGPAGPNKIPGAHNGTALESQGCPAYGCGTGLPIATPAVAPKPSHHPAVSSAKATPSGPPLVVSAAVANSVSLSAGVAVLFAAFSLF</sequence>
<accession>A0A168EDZ1</accession>
<keyword evidence="4" id="KW-1185">Reference proteome</keyword>
<comment type="caution">
    <text evidence="3">The sequence shown here is derived from an EMBL/GenBank/DDBJ whole genome shotgun (WGS) entry which is preliminary data.</text>
</comment>
<dbReference type="GeneID" id="30016890"/>
<gene>
    <name evidence="3" type="ORF">ISF_00598</name>
</gene>
<evidence type="ECO:0000313" key="4">
    <source>
        <dbReference type="Proteomes" id="UP000076744"/>
    </source>
</evidence>
<dbReference type="EMBL" id="AZHB01000001">
    <property type="protein sequence ID" value="OAA73697.1"/>
    <property type="molecule type" value="Genomic_DNA"/>
</dbReference>
<feature type="signal peptide" evidence="2">
    <location>
        <begin position="1"/>
        <end position="21"/>
    </location>
</feature>
<evidence type="ECO:0000256" key="2">
    <source>
        <dbReference type="SAM" id="SignalP"/>
    </source>
</evidence>
<name>A0A168EDZ1_CORFA</name>
<feature type="compositionally biased region" description="Low complexity" evidence="1">
    <location>
        <begin position="80"/>
        <end position="152"/>
    </location>
</feature>
<reference evidence="3 4" key="1">
    <citation type="journal article" date="2016" name="Genome Biol. Evol.">
        <title>Divergent and convergent evolution of fungal pathogenicity.</title>
        <authorList>
            <person name="Shang Y."/>
            <person name="Xiao G."/>
            <person name="Zheng P."/>
            <person name="Cen K."/>
            <person name="Zhan S."/>
            <person name="Wang C."/>
        </authorList>
    </citation>
    <scope>NUCLEOTIDE SEQUENCE [LARGE SCALE GENOMIC DNA]</scope>
    <source>
        <strain evidence="3 4">ARSEF 2679</strain>
    </source>
</reference>
<dbReference type="OrthoDB" id="4870887at2759"/>
<organism evidence="3 4">
    <name type="scientific">Cordyceps fumosorosea (strain ARSEF 2679)</name>
    <name type="common">Isaria fumosorosea</name>
    <dbReference type="NCBI Taxonomy" id="1081104"/>
    <lineage>
        <taxon>Eukaryota</taxon>
        <taxon>Fungi</taxon>
        <taxon>Dikarya</taxon>
        <taxon>Ascomycota</taxon>
        <taxon>Pezizomycotina</taxon>
        <taxon>Sordariomycetes</taxon>
        <taxon>Hypocreomycetidae</taxon>
        <taxon>Hypocreales</taxon>
        <taxon>Cordycipitaceae</taxon>
        <taxon>Cordyceps</taxon>
    </lineage>
</organism>
<feature type="chain" id="PRO_5007896519" evidence="2">
    <location>
        <begin position="22"/>
        <end position="233"/>
    </location>
</feature>
<evidence type="ECO:0000313" key="3">
    <source>
        <dbReference type="EMBL" id="OAA73697.1"/>
    </source>
</evidence>
<dbReference type="RefSeq" id="XP_018708655.1">
    <property type="nucleotide sequence ID" value="XM_018844205.1"/>
</dbReference>
<keyword evidence="2" id="KW-0732">Signal</keyword>
<dbReference type="AlphaFoldDB" id="A0A168EDZ1"/>